<gene>
    <name evidence="1" type="ORF">NLU14_08820</name>
</gene>
<accession>A0ABT5Y9H7</accession>
<evidence type="ECO:0000313" key="2">
    <source>
        <dbReference type="Proteomes" id="UP001143391"/>
    </source>
</evidence>
<comment type="caution">
    <text evidence="1">The sequence shown here is derived from an EMBL/GenBank/DDBJ whole genome shotgun (WGS) entry which is preliminary data.</text>
</comment>
<dbReference type="EMBL" id="JANCMW010000004">
    <property type="protein sequence ID" value="MDF0750332.1"/>
    <property type="molecule type" value="Genomic_DNA"/>
</dbReference>
<keyword evidence="2" id="KW-1185">Reference proteome</keyword>
<proteinExistence type="predicted"/>
<evidence type="ECO:0000313" key="1">
    <source>
        <dbReference type="EMBL" id="MDF0750332.1"/>
    </source>
</evidence>
<dbReference type="RefSeq" id="WP_275705863.1">
    <property type="nucleotide sequence ID" value="NZ_JANCMW010000004.1"/>
</dbReference>
<dbReference type="Proteomes" id="UP001143391">
    <property type="component" value="Unassembled WGS sequence"/>
</dbReference>
<sequence>MNTTTAQHQKQRPTEANTALNRNAMTLDEWRERVNVCHHIDDPAAFREEKAFLDAVGREKGYLGNGLSTGWTDHFYTLVGQLLRGRDPVRAINGNIILTHQDVLDKALENKERIWSAYRYAETNQCAAAAEDLKQAMRSAAMELVELYKEDLDIEGRAEQRGAA</sequence>
<organism evidence="1 2">
    <name type="scientific">Marinobacter iranensis</name>
    <dbReference type="NCBI Taxonomy" id="2962607"/>
    <lineage>
        <taxon>Bacteria</taxon>
        <taxon>Pseudomonadati</taxon>
        <taxon>Pseudomonadota</taxon>
        <taxon>Gammaproteobacteria</taxon>
        <taxon>Pseudomonadales</taxon>
        <taxon>Marinobacteraceae</taxon>
        <taxon>Marinobacter</taxon>
    </lineage>
</organism>
<protein>
    <submittedName>
        <fullName evidence="1">Uncharacterized protein</fullName>
    </submittedName>
</protein>
<name>A0ABT5Y9H7_9GAMM</name>
<reference evidence="1" key="1">
    <citation type="submission" date="2022-07" db="EMBL/GenBank/DDBJ databases">
        <title>Marinobacter iranensis a new bacterium isolate from a hipersaline lake in Iran.</title>
        <authorList>
            <person name="Mohammad A.M.A."/>
            <person name="Cristina S.-P."/>
            <person name="Antonio V."/>
        </authorList>
    </citation>
    <scope>NUCLEOTIDE SEQUENCE</scope>
    <source>
        <strain evidence="1">71-i</strain>
    </source>
</reference>